<comment type="similarity">
    <text evidence="2">Belongs to the PRP38 family.</text>
</comment>
<dbReference type="AlphaFoldDB" id="A0A812U5S1"/>
<evidence type="ECO:0000256" key="1">
    <source>
        <dbReference type="ARBA" id="ARBA00004123"/>
    </source>
</evidence>
<dbReference type="InterPro" id="IPR005037">
    <property type="entry name" value="PRP38"/>
</dbReference>
<dbReference type="InterPro" id="IPR003874">
    <property type="entry name" value="CDC45"/>
</dbReference>
<feature type="compositionally biased region" description="Basic and acidic residues" evidence="7">
    <location>
        <begin position="552"/>
        <end position="564"/>
    </location>
</feature>
<feature type="region of interest" description="Disordered" evidence="7">
    <location>
        <begin position="463"/>
        <end position="566"/>
    </location>
</feature>
<keyword evidence="9" id="KW-1185">Reference proteome</keyword>
<evidence type="ECO:0000256" key="5">
    <source>
        <dbReference type="ARBA" id="ARBA00023187"/>
    </source>
</evidence>
<evidence type="ECO:0000256" key="3">
    <source>
        <dbReference type="ARBA" id="ARBA00022664"/>
    </source>
</evidence>
<organism evidence="8 9">
    <name type="scientific">Symbiodinium pilosum</name>
    <name type="common">Dinoflagellate</name>
    <dbReference type="NCBI Taxonomy" id="2952"/>
    <lineage>
        <taxon>Eukaryota</taxon>
        <taxon>Sar</taxon>
        <taxon>Alveolata</taxon>
        <taxon>Dinophyceae</taxon>
        <taxon>Suessiales</taxon>
        <taxon>Symbiodiniaceae</taxon>
        <taxon>Symbiodinium</taxon>
    </lineage>
</organism>
<feature type="compositionally biased region" description="Basic residues" evidence="7">
    <location>
        <begin position="516"/>
        <end position="536"/>
    </location>
</feature>
<dbReference type="Pfam" id="PF02724">
    <property type="entry name" value="CDC45"/>
    <property type="match status" value="1"/>
</dbReference>
<feature type="compositionally biased region" description="Basic and acidic residues" evidence="7">
    <location>
        <begin position="124"/>
        <end position="159"/>
    </location>
</feature>
<keyword evidence="5" id="KW-0508">mRNA splicing</keyword>
<feature type="compositionally biased region" description="Low complexity" evidence="7">
    <location>
        <begin position="603"/>
        <end position="613"/>
    </location>
</feature>
<feature type="region of interest" description="Disordered" evidence="7">
    <location>
        <begin position="68"/>
        <end position="168"/>
    </location>
</feature>
<evidence type="ECO:0000256" key="6">
    <source>
        <dbReference type="ARBA" id="ARBA00023242"/>
    </source>
</evidence>
<sequence>MQGGGNNANNMRMGVPNMMMGGTGQGMRMPMGVPMMGMPMMGMMGMMGMPMNPMMAMPMNPMMGMGMNAGMGAQTPSQTGQGADRSAGVSPAVSTPPVVPPKVDTQPILEAKLPPGPGLPPGAVHRERSRSRDAVRAPSKVEQEPEPAREPTPPREKTPPRCHLHNTKKPNAKCKFCQRWLSNQSQAQCKPAEPDKVDKEGSKHKEDKSKPKEVEKEEDEDYSRRTFKCSSLLKDQIFGSSYFKSLLEISDLDPLTEEIAKYADTLDVYNSGNNVHPSCFICQVYRLFTLPQSEDLDELLAVLDANPSAKVRCAAFLYVRFVVPPHKLYDKLEENLFDEQELKYVDGDKQVTTTIREYVENLLVKDRYYNTPLPRIPVKVRQQLEKELAPLSQFRKRMAAVQRELPAKKVAGTAVEVYVDGSWIPGHIKNYVGQHKRRVGIQLEDGTLVQSHLGKVVLRDEEVDDKDKDKDKDHDKDEKAEDDKKEGEDEEKTKDEDPDNKKKKKDKKDDRDSSRSRSRSRSRHRGSRSRSRRRRGSSPDWARYKGSMDPSEIERLREKAREEAVVGVGKAYSKRPTTVEGEMWRGSGSEGRVSMLGGSHAYSSSRASGAKGSSDTEIRSRISREEEEEHKRRMREIYEKYGSVSKATAGHTQLQRSSEIDQPDVLRLG</sequence>
<comment type="caution">
    <text evidence="8">The sequence shown here is derived from an EMBL/GenBank/DDBJ whole genome shotgun (WGS) entry which is preliminary data.</text>
</comment>
<evidence type="ECO:0000313" key="9">
    <source>
        <dbReference type="Proteomes" id="UP000649617"/>
    </source>
</evidence>
<dbReference type="GO" id="GO:0006397">
    <property type="term" value="P:mRNA processing"/>
    <property type="evidence" value="ECO:0007669"/>
    <property type="project" value="UniProtKB-KW"/>
</dbReference>
<feature type="compositionally biased region" description="Basic and acidic residues" evidence="7">
    <location>
        <begin position="192"/>
        <end position="215"/>
    </location>
</feature>
<keyword evidence="3" id="KW-0507">mRNA processing</keyword>
<feature type="compositionally biased region" description="Basic and acidic residues" evidence="7">
    <location>
        <begin position="614"/>
        <end position="639"/>
    </location>
</feature>
<keyword evidence="6" id="KW-0539">Nucleus</keyword>
<dbReference type="GO" id="GO:0005681">
    <property type="term" value="C:spliceosomal complex"/>
    <property type="evidence" value="ECO:0007669"/>
    <property type="project" value="UniProtKB-KW"/>
</dbReference>
<evidence type="ECO:0000256" key="2">
    <source>
        <dbReference type="ARBA" id="ARBA00006164"/>
    </source>
</evidence>
<dbReference type="Proteomes" id="UP000649617">
    <property type="component" value="Unassembled WGS sequence"/>
</dbReference>
<protein>
    <submittedName>
        <fullName evidence="8">SRL1 protein</fullName>
    </submittedName>
</protein>
<evidence type="ECO:0000313" key="8">
    <source>
        <dbReference type="EMBL" id="CAE7556109.1"/>
    </source>
</evidence>
<keyword evidence="4" id="KW-0747">Spliceosome</keyword>
<evidence type="ECO:0000256" key="7">
    <source>
        <dbReference type="SAM" id="MobiDB-lite"/>
    </source>
</evidence>
<dbReference type="Pfam" id="PF03371">
    <property type="entry name" value="PRP38"/>
    <property type="match status" value="1"/>
</dbReference>
<evidence type="ECO:0000256" key="4">
    <source>
        <dbReference type="ARBA" id="ARBA00022728"/>
    </source>
</evidence>
<gene>
    <name evidence="8" type="primary">SRL1</name>
    <name evidence="8" type="ORF">SPIL2461_LOCUS14804</name>
</gene>
<feature type="compositionally biased region" description="Basic and acidic residues" evidence="7">
    <location>
        <begin position="463"/>
        <end position="495"/>
    </location>
</feature>
<dbReference type="OrthoDB" id="276498at2759"/>
<dbReference type="GO" id="GO:0006270">
    <property type="term" value="P:DNA replication initiation"/>
    <property type="evidence" value="ECO:0007669"/>
    <property type="project" value="InterPro"/>
</dbReference>
<dbReference type="GO" id="GO:0008380">
    <property type="term" value="P:RNA splicing"/>
    <property type="evidence" value="ECO:0007669"/>
    <property type="project" value="UniProtKB-KW"/>
</dbReference>
<comment type="subcellular location">
    <subcellularLocation>
        <location evidence="1">Nucleus</location>
    </subcellularLocation>
</comment>
<reference evidence="8" key="1">
    <citation type="submission" date="2021-02" db="EMBL/GenBank/DDBJ databases">
        <authorList>
            <person name="Dougan E. K."/>
            <person name="Rhodes N."/>
            <person name="Thang M."/>
            <person name="Chan C."/>
        </authorList>
    </citation>
    <scope>NUCLEOTIDE SEQUENCE</scope>
</reference>
<accession>A0A812U5S1</accession>
<name>A0A812U5S1_SYMPI</name>
<feature type="region of interest" description="Disordered" evidence="7">
    <location>
        <begin position="185"/>
        <end position="220"/>
    </location>
</feature>
<dbReference type="EMBL" id="CAJNIZ010034892">
    <property type="protein sequence ID" value="CAE7556109.1"/>
    <property type="molecule type" value="Genomic_DNA"/>
</dbReference>
<feature type="region of interest" description="Disordered" evidence="7">
    <location>
        <begin position="578"/>
        <end position="669"/>
    </location>
</feature>
<proteinExistence type="inferred from homology"/>
<dbReference type="PANTHER" id="PTHR23142">
    <property type="entry name" value="PRE-MRNA-SPLICING FACTOR 38A-RELATED"/>
    <property type="match status" value="1"/>
</dbReference>